<proteinExistence type="inferred from homology"/>
<dbReference type="PROSITE" id="PS00523">
    <property type="entry name" value="SULFATASE_1"/>
    <property type="match status" value="1"/>
</dbReference>
<accession>A0ABV6GMB1</accession>
<feature type="domain" description="Sulfatase N-terminal" evidence="4">
    <location>
        <begin position="8"/>
        <end position="404"/>
    </location>
</feature>
<evidence type="ECO:0000256" key="2">
    <source>
        <dbReference type="ARBA" id="ARBA00022723"/>
    </source>
</evidence>
<organism evidence="5 6">
    <name type="scientific">Metabacillus herbersteinensis</name>
    <dbReference type="NCBI Taxonomy" id="283816"/>
    <lineage>
        <taxon>Bacteria</taxon>
        <taxon>Bacillati</taxon>
        <taxon>Bacillota</taxon>
        <taxon>Bacilli</taxon>
        <taxon>Bacillales</taxon>
        <taxon>Bacillaceae</taxon>
        <taxon>Metabacillus</taxon>
    </lineage>
</organism>
<evidence type="ECO:0000313" key="5">
    <source>
        <dbReference type="EMBL" id="MFC0274830.1"/>
    </source>
</evidence>
<sequence>MTTTTKSPNILLITSDQQHWDTIGAFNNEISTPNLDRLVHEGTTFNRAYCSNPTCTPSRASIITGMHPSQHGAWTLGTKLLEDRHCVGEDFQQAGYKTSLIGKAHFQPLKSTEDYPSLEAYPTLQNLDFWRDFNGPFYGFDHVELARNHTNEAHVGQHYALWMEENGLENWRDYFLAPTGNMDPSITYKWPLPEKYHYNNWIAERTNSLLEDYKHNEDNFFLWASFFDPHPEYLVPEPWDTMYDPDKLTVPTMVTGEHDQNPPHFSKTQEENPDFTYLEESGYGIHGYRSHQYYEYGSKSKLTDYDKKKIVSTYYGMISMMDKYIGKILDKLDQLGLTENTIVVFTTDHGHFFGQHGLQAKGGFHYEDLIKLPFIVRYPNKVPGGCVRPAMQSLVDLAPTFLSFCNIPVPSTMTGVDQKLVWLGEQDQARDHVICEFRHEATTIHQKTYVDERYKITVYYNQSYGELFDLQNDSLELKNLWNDPTYSDLKSTLLLKYIWAELGKEPLPMPRVWHA</sequence>
<evidence type="ECO:0000256" key="1">
    <source>
        <dbReference type="ARBA" id="ARBA00008779"/>
    </source>
</evidence>
<name>A0ABV6GMB1_9BACI</name>
<evidence type="ECO:0000313" key="6">
    <source>
        <dbReference type="Proteomes" id="UP001589854"/>
    </source>
</evidence>
<dbReference type="SUPFAM" id="SSF53649">
    <property type="entry name" value="Alkaline phosphatase-like"/>
    <property type="match status" value="1"/>
</dbReference>
<dbReference type="RefSeq" id="WP_378939470.1">
    <property type="nucleotide sequence ID" value="NZ_JBHLVO010000048.1"/>
</dbReference>
<dbReference type="PANTHER" id="PTHR45953">
    <property type="entry name" value="IDURONATE 2-SULFATASE"/>
    <property type="match status" value="1"/>
</dbReference>
<dbReference type="InterPro" id="IPR017850">
    <property type="entry name" value="Alkaline_phosphatase_core_sf"/>
</dbReference>
<gene>
    <name evidence="5" type="ORF">ACFFIX_26330</name>
</gene>
<evidence type="ECO:0000256" key="3">
    <source>
        <dbReference type="ARBA" id="ARBA00022801"/>
    </source>
</evidence>
<comment type="caution">
    <text evidence="5">The sequence shown here is derived from an EMBL/GenBank/DDBJ whole genome shotgun (WGS) entry which is preliminary data.</text>
</comment>
<dbReference type="InterPro" id="IPR000917">
    <property type="entry name" value="Sulfatase_N"/>
</dbReference>
<comment type="similarity">
    <text evidence="1">Belongs to the sulfatase family.</text>
</comment>
<dbReference type="Pfam" id="PF00884">
    <property type="entry name" value="Sulfatase"/>
    <property type="match status" value="1"/>
</dbReference>
<keyword evidence="2" id="KW-0479">Metal-binding</keyword>
<reference evidence="5 6" key="1">
    <citation type="submission" date="2024-09" db="EMBL/GenBank/DDBJ databases">
        <authorList>
            <person name="Sun Q."/>
            <person name="Mori K."/>
        </authorList>
    </citation>
    <scope>NUCLEOTIDE SEQUENCE [LARGE SCALE GENOMIC DNA]</scope>
    <source>
        <strain evidence="5 6">CCM 7228</strain>
    </source>
</reference>
<dbReference type="Gene3D" id="3.40.720.10">
    <property type="entry name" value="Alkaline Phosphatase, subunit A"/>
    <property type="match status" value="1"/>
</dbReference>
<dbReference type="PANTHER" id="PTHR45953:SF1">
    <property type="entry name" value="IDURONATE 2-SULFATASE"/>
    <property type="match status" value="1"/>
</dbReference>
<protein>
    <submittedName>
        <fullName evidence="5">Sulfatase</fullName>
    </submittedName>
</protein>
<dbReference type="EMBL" id="JBHLVO010000048">
    <property type="protein sequence ID" value="MFC0274830.1"/>
    <property type="molecule type" value="Genomic_DNA"/>
</dbReference>
<keyword evidence="6" id="KW-1185">Reference proteome</keyword>
<dbReference type="Proteomes" id="UP001589854">
    <property type="component" value="Unassembled WGS sequence"/>
</dbReference>
<keyword evidence="3" id="KW-0378">Hydrolase</keyword>
<dbReference type="InterPro" id="IPR024607">
    <property type="entry name" value="Sulfatase_CS"/>
</dbReference>
<evidence type="ECO:0000259" key="4">
    <source>
        <dbReference type="Pfam" id="PF00884"/>
    </source>
</evidence>